<dbReference type="GO" id="GO:0004497">
    <property type="term" value="F:monooxygenase activity"/>
    <property type="evidence" value="ECO:0007669"/>
    <property type="project" value="UniProtKB-KW"/>
</dbReference>
<keyword evidence="3" id="KW-0503">Monooxygenase</keyword>
<organism evidence="3 4">
    <name type="scientific">Penaeus vannamei</name>
    <name type="common">Whiteleg shrimp</name>
    <name type="synonym">Litopenaeus vannamei</name>
    <dbReference type="NCBI Taxonomy" id="6689"/>
    <lineage>
        <taxon>Eukaryota</taxon>
        <taxon>Metazoa</taxon>
        <taxon>Ecdysozoa</taxon>
        <taxon>Arthropoda</taxon>
        <taxon>Crustacea</taxon>
        <taxon>Multicrustacea</taxon>
        <taxon>Malacostraca</taxon>
        <taxon>Eumalacostraca</taxon>
        <taxon>Eucarida</taxon>
        <taxon>Decapoda</taxon>
        <taxon>Dendrobranchiata</taxon>
        <taxon>Penaeoidea</taxon>
        <taxon>Penaeidae</taxon>
        <taxon>Penaeus</taxon>
    </lineage>
</organism>
<dbReference type="InterPro" id="IPR032675">
    <property type="entry name" value="LRR_dom_sf"/>
</dbReference>
<evidence type="ECO:0000256" key="2">
    <source>
        <dbReference type="ARBA" id="ARBA00022737"/>
    </source>
</evidence>
<dbReference type="OrthoDB" id="6343752at2759"/>
<dbReference type="Proteomes" id="UP000283509">
    <property type="component" value="Unassembled WGS sequence"/>
</dbReference>
<dbReference type="InterPro" id="IPR001611">
    <property type="entry name" value="Leu-rich_rpt"/>
</dbReference>
<dbReference type="InterPro" id="IPR003591">
    <property type="entry name" value="Leu-rich_rpt_typical-subtyp"/>
</dbReference>
<proteinExistence type="predicted"/>
<dbReference type="AlphaFoldDB" id="A0A423TIU4"/>
<dbReference type="PANTHER" id="PTHR24366:SF96">
    <property type="entry name" value="LEUCINE RICH REPEAT CONTAINING 53"/>
    <property type="match status" value="1"/>
</dbReference>
<dbReference type="Gene3D" id="3.80.10.10">
    <property type="entry name" value="Ribonuclease Inhibitor"/>
    <property type="match status" value="3"/>
</dbReference>
<reference evidence="3 4" key="2">
    <citation type="submission" date="2019-01" db="EMBL/GenBank/DDBJ databases">
        <title>The decoding of complex shrimp genome reveals the adaptation for benthos swimmer, frequently molting mechanism and breeding impact on genome.</title>
        <authorList>
            <person name="Sun Y."/>
            <person name="Gao Y."/>
            <person name="Yu Y."/>
        </authorList>
    </citation>
    <scope>NUCLEOTIDE SEQUENCE [LARGE SCALE GENOMIC DNA]</scope>
    <source>
        <tissue evidence="3">Muscle</tissue>
    </source>
</reference>
<keyword evidence="1" id="KW-0433">Leucine-rich repeat</keyword>
<accession>A0A423TIU4</accession>
<dbReference type="PROSITE" id="PS51450">
    <property type="entry name" value="LRR"/>
    <property type="match status" value="1"/>
</dbReference>
<evidence type="ECO:0000313" key="4">
    <source>
        <dbReference type="Proteomes" id="UP000283509"/>
    </source>
</evidence>
<name>A0A423TIU4_PENVA</name>
<dbReference type="EMBL" id="QCYY01001666">
    <property type="protein sequence ID" value="ROT76406.1"/>
    <property type="molecule type" value="Genomic_DNA"/>
</dbReference>
<keyword evidence="2" id="KW-0677">Repeat</keyword>
<dbReference type="Pfam" id="PF13855">
    <property type="entry name" value="LRR_8"/>
    <property type="match status" value="1"/>
</dbReference>
<keyword evidence="3" id="KW-0560">Oxidoreductase</keyword>
<comment type="caution">
    <text evidence="3">The sequence shown here is derived from an EMBL/GenBank/DDBJ whole genome shotgun (WGS) entry which is preliminary data.</text>
</comment>
<reference evidence="3 4" key="1">
    <citation type="submission" date="2018-04" db="EMBL/GenBank/DDBJ databases">
        <authorList>
            <person name="Zhang X."/>
            <person name="Yuan J."/>
            <person name="Li F."/>
            <person name="Xiang J."/>
        </authorList>
    </citation>
    <scope>NUCLEOTIDE SEQUENCE [LARGE SCALE GENOMIC DNA]</scope>
    <source>
        <tissue evidence="3">Muscle</tissue>
    </source>
</reference>
<dbReference type="PANTHER" id="PTHR24366">
    <property type="entry name" value="IG(IMMUNOGLOBULIN) AND LRR(LEUCINE RICH REPEAT) DOMAINS"/>
    <property type="match status" value="1"/>
</dbReference>
<keyword evidence="4" id="KW-1185">Reference proteome</keyword>
<dbReference type="SUPFAM" id="SSF52058">
    <property type="entry name" value="L domain-like"/>
    <property type="match status" value="1"/>
</dbReference>
<gene>
    <name evidence="3" type="ORF">C7M84_005019</name>
</gene>
<dbReference type="SMART" id="SM00369">
    <property type="entry name" value="LRR_TYP"/>
    <property type="match status" value="4"/>
</dbReference>
<protein>
    <submittedName>
        <fullName evidence="3">Oplophorus-luciferin 2-monooxygenase non-catalytic subunit</fullName>
    </submittedName>
</protein>
<dbReference type="PROSITE" id="PS00018">
    <property type="entry name" value="EF_HAND_1"/>
    <property type="match status" value="1"/>
</dbReference>
<dbReference type="InterPro" id="IPR018247">
    <property type="entry name" value="EF_Hand_1_Ca_BS"/>
</dbReference>
<evidence type="ECO:0000256" key="1">
    <source>
        <dbReference type="ARBA" id="ARBA00022614"/>
    </source>
</evidence>
<evidence type="ECO:0000313" key="3">
    <source>
        <dbReference type="EMBL" id="ROT76406.1"/>
    </source>
</evidence>
<sequence>MRTVSLPPGLVRASRKVNMKKFAHLGLLSLLITFCHGRFLTFPKLPCPIPEDILPCTCTGDENGTMDMDCSHVVSEDELERVFSSFFPYTMFRNFTVVDNTYLKTLRNQALGIASFTGVYIMNSVLEVVEPDALSSSFATARVVNMQNNSISSFPFETLPSFTSLLELGLSDNSLTFPALESETLLMLDLSNNQIQNVAATAFLDVPEISEIYLGGNQISHIPTGTFAGHYNLHIVNLESNSLTYLPEGAIQLTSISPGTVNLRRNQITDIAVNSIIEVGNLDMSNNNLTVLEEHIFRPLLSQGTILEIQGNPLTCD</sequence>
<dbReference type="STRING" id="6689.A0A423TIU4"/>